<comment type="caution">
    <text evidence="1">The sequence shown here is derived from an EMBL/GenBank/DDBJ whole genome shotgun (WGS) entry which is preliminary data.</text>
</comment>
<dbReference type="EMBL" id="LAZR01030807">
    <property type="protein sequence ID" value="KKL55534.1"/>
    <property type="molecule type" value="Genomic_DNA"/>
</dbReference>
<gene>
    <name evidence="1" type="ORF">LCGC14_2254450</name>
</gene>
<organism evidence="1">
    <name type="scientific">marine sediment metagenome</name>
    <dbReference type="NCBI Taxonomy" id="412755"/>
    <lineage>
        <taxon>unclassified sequences</taxon>
        <taxon>metagenomes</taxon>
        <taxon>ecological metagenomes</taxon>
    </lineage>
</organism>
<sequence>MVPGTPSMTPYAFGKDKFNRPHYPKIDPDMADVLDLASKRNHRDFQYIAIIAGIPGAGKTTLSFNLASYVCSWFTLKYVCFTAAEFIRVTTECPQYSAVVLDESFESFNSKGSMTKEFKQILNHLQIIRQKNLFILLNLPNFFDLSKNVAVFLASHLFFVYSTREGDRGRFLVFDRDAKRELYVKGSRYMDYSCVNANFRARFYVNKGMILDESEYESKKLKFFREQNEKIKSQNTISDRNTIIYRLKKEKDWGSKELGLFFRLHPTHIDKIIKNVQKSWDVVED</sequence>
<name>A0A0F9D1X3_9ZZZZ</name>
<dbReference type="InterPro" id="IPR027417">
    <property type="entry name" value="P-loop_NTPase"/>
</dbReference>
<evidence type="ECO:0008006" key="2">
    <source>
        <dbReference type="Google" id="ProtNLM"/>
    </source>
</evidence>
<dbReference type="AlphaFoldDB" id="A0A0F9D1X3"/>
<evidence type="ECO:0000313" key="1">
    <source>
        <dbReference type="EMBL" id="KKL55534.1"/>
    </source>
</evidence>
<reference evidence="1" key="1">
    <citation type="journal article" date="2015" name="Nature">
        <title>Complex archaea that bridge the gap between prokaryotes and eukaryotes.</title>
        <authorList>
            <person name="Spang A."/>
            <person name="Saw J.H."/>
            <person name="Jorgensen S.L."/>
            <person name="Zaremba-Niedzwiedzka K."/>
            <person name="Martijn J."/>
            <person name="Lind A.E."/>
            <person name="van Eijk R."/>
            <person name="Schleper C."/>
            <person name="Guy L."/>
            <person name="Ettema T.J."/>
        </authorList>
    </citation>
    <scope>NUCLEOTIDE SEQUENCE</scope>
</reference>
<accession>A0A0F9D1X3</accession>
<protein>
    <recommendedName>
        <fullName evidence="2">Zona occludens toxin N-terminal domain-containing protein</fullName>
    </recommendedName>
</protein>
<proteinExistence type="predicted"/>
<dbReference type="SUPFAM" id="SSF52540">
    <property type="entry name" value="P-loop containing nucleoside triphosphate hydrolases"/>
    <property type="match status" value="1"/>
</dbReference>